<evidence type="ECO:0000313" key="3">
    <source>
        <dbReference type="Proteomes" id="UP000298663"/>
    </source>
</evidence>
<proteinExistence type="predicted"/>
<reference evidence="2 3" key="1">
    <citation type="journal article" date="2015" name="Genome Biol.">
        <title>Comparative genomics of Steinernema reveals deeply conserved gene regulatory networks.</title>
        <authorList>
            <person name="Dillman A.R."/>
            <person name="Macchietto M."/>
            <person name="Porter C.F."/>
            <person name="Rogers A."/>
            <person name="Williams B."/>
            <person name="Antoshechkin I."/>
            <person name="Lee M.M."/>
            <person name="Goodwin Z."/>
            <person name="Lu X."/>
            <person name="Lewis E.E."/>
            <person name="Goodrich-Blair H."/>
            <person name="Stock S.P."/>
            <person name="Adams B.J."/>
            <person name="Sternberg P.W."/>
            <person name="Mortazavi A."/>
        </authorList>
    </citation>
    <scope>NUCLEOTIDE SEQUENCE [LARGE SCALE GENOMIC DNA]</scope>
    <source>
        <strain evidence="2 3">ALL</strain>
    </source>
</reference>
<feature type="compositionally biased region" description="Basic and acidic residues" evidence="1">
    <location>
        <begin position="37"/>
        <end position="55"/>
    </location>
</feature>
<gene>
    <name evidence="2" type="ORF">L596_015939</name>
</gene>
<feature type="region of interest" description="Disordered" evidence="1">
    <location>
        <begin position="36"/>
        <end position="55"/>
    </location>
</feature>
<dbReference type="EMBL" id="AZBU02000004">
    <property type="protein sequence ID" value="TKR82176.1"/>
    <property type="molecule type" value="Genomic_DNA"/>
</dbReference>
<comment type="caution">
    <text evidence="2">The sequence shown here is derived from an EMBL/GenBank/DDBJ whole genome shotgun (WGS) entry which is preliminary data.</text>
</comment>
<dbReference type="Proteomes" id="UP000298663">
    <property type="component" value="Unassembled WGS sequence"/>
</dbReference>
<evidence type="ECO:0000313" key="2">
    <source>
        <dbReference type="EMBL" id="TKR82176.1"/>
    </source>
</evidence>
<evidence type="ECO:0000256" key="1">
    <source>
        <dbReference type="SAM" id="MobiDB-lite"/>
    </source>
</evidence>
<protein>
    <submittedName>
        <fullName evidence="2">Uncharacterized protein</fullName>
    </submittedName>
</protein>
<sequence>MALSDQTISTRRRCSDMRIVRIDDLSYSIIKEGGATEIREERQPRQDRESKITRHSPEPRIHPRLICSVRTWFTFWSFVRINCD</sequence>
<reference evidence="2 3" key="2">
    <citation type="journal article" date="2019" name="G3 (Bethesda)">
        <title>Hybrid Assembly of the Genome of the Entomopathogenic Nematode Steinernema carpocapsae Identifies the X-Chromosome.</title>
        <authorList>
            <person name="Serra L."/>
            <person name="Macchietto M."/>
            <person name="Macias-Munoz A."/>
            <person name="McGill C.J."/>
            <person name="Rodriguez I.M."/>
            <person name="Rodriguez B."/>
            <person name="Murad R."/>
            <person name="Mortazavi A."/>
        </authorList>
    </citation>
    <scope>NUCLEOTIDE SEQUENCE [LARGE SCALE GENOMIC DNA]</scope>
    <source>
        <strain evidence="2 3">ALL</strain>
    </source>
</reference>
<keyword evidence="3" id="KW-1185">Reference proteome</keyword>
<organism evidence="2 3">
    <name type="scientific">Steinernema carpocapsae</name>
    <name type="common">Entomopathogenic nematode</name>
    <dbReference type="NCBI Taxonomy" id="34508"/>
    <lineage>
        <taxon>Eukaryota</taxon>
        <taxon>Metazoa</taxon>
        <taxon>Ecdysozoa</taxon>
        <taxon>Nematoda</taxon>
        <taxon>Chromadorea</taxon>
        <taxon>Rhabditida</taxon>
        <taxon>Tylenchina</taxon>
        <taxon>Panagrolaimomorpha</taxon>
        <taxon>Strongyloidoidea</taxon>
        <taxon>Steinernematidae</taxon>
        <taxon>Steinernema</taxon>
    </lineage>
</organism>
<dbReference type="AlphaFoldDB" id="A0A4U5NHA7"/>
<name>A0A4U5NHA7_STECR</name>
<accession>A0A4U5NHA7</accession>